<name>A0ABN0NUI1_9BACT</name>
<comment type="caution">
    <text evidence="2">The sequence shown here is derived from an EMBL/GenBank/DDBJ whole genome shotgun (WGS) entry which is preliminary data.</text>
</comment>
<dbReference type="Proteomes" id="UP000016660">
    <property type="component" value="Unassembled WGS sequence"/>
</dbReference>
<dbReference type="EMBL" id="AWUY01000032">
    <property type="protein sequence ID" value="ERJ80273.1"/>
    <property type="molecule type" value="Genomic_DNA"/>
</dbReference>
<protein>
    <submittedName>
        <fullName evidence="2">Uncharacterized protein</fullName>
    </submittedName>
</protein>
<proteinExistence type="predicted"/>
<evidence type="ECO:0000256" key="1">
    <source>
        <dbReference type="SAM" id="Phobius"/>
    </source>
</evidence>
<feature type="transmembrane region" description="Helical" evidence="1">
    <location>
        <begin position="27"/>
        <end position="53"/>
    </location>
</feature>
<evidence type="ECO:0000313" key="3">
    <source>
        <dbReference type="Proteomes" id="UP000016660"/>
    </source>
</evidence>
<evidence type="ECO:0000313" key="2">
    <source>
        <dbReference type="EMBL" id="ERJ80273.1"/>
    </source>
</evidence>
<keyword evidence="1" id="KW-0812">Transmembrane</keyword>
<gene>
    <name evidence="2" type="ORF">HMPREF0653_00478</name>
</gene>
<keyword evidence="1" id="KW-1133">Transmembrane helix</keyword>
<sequence length="56" mass="6761">MYFCFSCKVLLLKFDAKLRYHSHRMAVFLLFLLFFLCFASGVLDEYIILWFIVQSL</sequence>
<organism evidence="2 3">
    <name type="scientific">Prevotella disiens JCM 6334 = ATCC 29426</name>
    <dbReference type="NCBI Taxonomy" id="1235811"/>
    <lineage>
        <taxon>Bacteria</taxon>
        <taxon>Pseudomonadati</taxon>
        <taxon>Bacteroidota</taxon>
        <taxon>Bacteroidia</taxon>
        <taxon>Bacteroidales</taxon>
        <taxon>Prevotellaceae</taxon>
        <taxon>Prevotella</taxon>
    </lineage>
</organism>
<accession>A0ABN0NUI1</accession>
<keyword evidence="1" id="KW-0472">Membrane</keyword>
<reference evidence="2 3" key="1">
    <citation type="submission" date="2013-06" db="EMBL/GenBank/DDBJ databases">
        <authorList>
            <person name="Weinstock G."/>
            <person name="Sodergren E."/>
            <person name="Lobos E.A."/>
            <person name="Fulton L."/>
            <person name="Fulton R."/>
            <person name="Courtney L."/>
            <person name="Fronick C."/>
            <person name="O'Laughlin M."/>
            <person name="Godfrey J."/>
            <person name="Wilson R.M."/>
            <person name="Miner T."/>
            <person name="Farmer C."/>
            <person name="Delehaunty K."/>
            <person name="Cordes M."/>
            <person name="Minx P."/>
            <person name="Tomlinson C."/>
            <person name="Chen J."/>
            <person name="Wollam A."/>
            <person name="Pepin K.H."/>
            <person name="Bhonagiri V."/>
            <person name="Zhang X."/>
            <person name="Warren W."/>
            <person name="Mitreva M."/>
            <person name="Mardis E.R."/>
            <person name="Wilson R.K."/>
        </authorList>
    </citation>
    <scope>NUCLEOTIDE SEQUENCE [LARGE SCALE GENOMIC DNA]</scope>
    <source>
        <strain evidence="2 3">ATCC 29426</strain>
    </source>
</reference>
<keyword evidence="3" id="KW-1185">Reference proteome</keyword>